<evidence type="ECO:0000313" key="1">
    <source>
        <dbReference type="EMBL" id="KMM72237.1"/>
    </source>
</evidence>
<dbReference type="Proteomes" id="UP000054567">
    <property type="component" value="Unassembled WGS sequence"/>
</dbReference>
<reference evidence="2" key="3">
    <citation type="journal article" date="2010" name="Genome Res.">
        <title>Population genomic sequencing of Coccidioides fungi reveals recent hybridization and transposon control.</title>
        <authorList>
            <person name="Neafsey D.E."/>
            <person name="Barker B.M."/>
            <person name="Sharpton T.J."/>
            <person name="Stajich J.E."/>
            <person name="Park D.J."/>
            <person name="Whiston E."/>
            <person name="Hung C.-Y."/>
            <person name="McMahan C."/>
            <person name="White J."/>
            <person name="Sykes S."/>
            <person name="Heiman D."/>
            <person name="Young S."/>
            <person name="Zeng Q."/>
            <person name="Abouelleil A."/>
            <person name="Aftuck L."/>
            <person name="Bessette D."/>
            <person name="Brown A."/>
            <person name="FitzGerald M."/>
            <person name="Lui A."/>
            <person name="Macdonald J.P."/>
            <person name="Priest M."/>
            <person name="Orbach M.J."/>
            <person name="Galgiani J.N."/>
            <person name="Kirkland T.N."/>
            <person name="Cole G.T."/>
            <person name="Birren B.W."/>
            <person name="Henn M.R."/>
            <person name="Taylor J.W."/>
            <person name="Rounsley S.D."/>
        </authorList>
    </citation>
    <scope>NUCLEOTIDE SEQUENCE [LARGE SCALE GENOMIC DNA]</scope>
    <source>
        <strain evidence="2">RMSCC 3488</strain>
    </source>
</reference>
<dbReference type="OrthoDB" id="5341873at2759"/>
<dbReference type="EMBL" id="DS268113">
    <property type="protein sequence ID" value="KMM72237.1"/>
    <property type="molecule type" value="Genomic_DNA"/>
</dbReference>
<sequence length="45" mass="5303">MFPPEPDPTGNPEFWTPEELKRWLRAVIMSCDPKWNQRGNGFHSC</sequence>
<proteinExistence type="predicted"/>
<accession>A0A0J6IJY6</accession>
<evidence type="ECO:0000313" key="2">
    <source>
        <dbReference type="Proteomes" id="UP000054567"/>
    </source>
</evidence>
<gene>
    <name evidence="1" type="ORF">CPAG_08534</name>
</gene>
<dbReference type="VEuPathDB" id="FungiDB:CPAG_08534"/>
<dbReference type="AlphaFoldDB" id="A0A0J6IJY6"/>
<protein>
    <submittedName>
        <fullName evidence="1">Uncharacterized protein</fullName>
    </submittedName>
</protein>
<name>A0A0J6IJY6_COCPO</name>
<reference evidence="1 2" key="1">
    <citation type="submission" date="2007-06" db="EMBL/GenBank/DDBJ databases">
        <title>The Genome Sequence of Coccidioides posadasii RMSCC_3488.</title>
        <authorList>
            <consortium name="Coccidioides Genome Resources Consortium"/>
            <consortium name="The Broad Institute Genome Sequencing Platform"/>
            <person name="Henn M.R."/>
            <person name="Sykes S."/>
            <person name="Young S."/>
            <person name="Jaffe D."/>
            <person name="Berlin A."/>
            <person name="Alvarez P."/>
            <person name="Butler J."/>
            <person name="Gnerre S."/>
            <person name="Grabherr M."/>
            <person name="Mauceli E."/>
            <person name="Brockman W."/>
            <person name="Kodira C."/>
            <person name="Alvarado L."/>
            <person name="Zeng Q."/>
            <person name="Crawford M."/>
            <person name="Antoine C."/>
            <person name="Devon K."/>
            <person name="Galgiani J."/>
            <person name="Orsborn K."/>
            <person name="Lewis M.L."/>
            <person name="Nusbaum C."/>
            <person name="Galagan J."/>
            <person name="Birren B."/>
        </authorList>
    </citation>
    <scope>NUCLEOTIDE SEQUENCE [LARGE SCALE GENOMIC DNA]</scope>
    <source>
        <strain evidence="1 2">RMSCC 3488</strain>
    </source>
</reference>
<organism evidence="1 2">
    <name type="scientific">Coccidioides posadasii RMSCC 3488</name>
    <dbReference type="NCBI Taxonomy" id="454284"/>
    <lineage>
        <taxon>Eukaryota</taxon>
        <taxon>Fungi</taxon>
        <taxon>Dikarya</taxon>
        <taxon>Ascomycota</taxon>
        <taxon>Pezizomycotina</taxon>
        <taxon>Eurotiomycetes</taxon>
        <taxon>Eurotiomycetidae</taxon>
        <taxon>Onygenales</taxon>
        <taxon>Onygenaceae</taxon>
        <taxon>Coccidioides</taxon>
    </lineage>
</organism>
<reference evidence="2" key="2">
    <citation type="journal article" date="2009" name="Genome Res.">
        <title>Comparative genomic analyses of the human fungal pathogens Coccidioides and their relatives.</title>
        <authorList>
            <person name="Sharpton T.J."/>
            <person name="Stajich J.E."/>
            <person name="Rounsley S.D."/>
            <person name="Gardner M.J."/>
            <person name="Wortman J.R."/>
            <person name="Jordar V.S."/>
            <person name="Maiti R."/>
            <person name="Kodira C.D."/>
            <person name="Neafsey D.E."/>
            <person name="Zeng Q."/>
            <person name="Hung C.-Y."/>
            <person name="McMahan C."/>
            <person name="Muszewska A."/>
            <person name="Grynberg M."/>
            <person name="Mandel M.A."/>
            <person name="Kellner E.M."/>
            <person name="Barker B.M."/>
            <person name="Galgiani J.N."/>
            <person name="Orbach M.J."/>
            <person name="Kirkland T.N."/>
            <person name="Cole G.T."/>
            <person name="Henn M.R."/>
            <person name="Birren B.W."/>
            <person name="Taylor J.W."/>
        </authorList>
    </citation>
    <scope>NUCLEOTIDE SEQUENCE [LARGE SCALE GENOMIC DNA]</scope>
    <source>
        <strain evidence="2">RMSCC 3488</strain>
    </source>
</reference>